<accession>A0AAD4ME67</accession>
<name>A0AAD4ME67_9BILA</name>
<keyword evidence="2" id="KW-1185">Reference proteome</keyword>
<dbReference type="Proteomes" id="UP001201812">
    <property type="component" value="Unassembled WGS sequence"/>
</dbReference>
<comment type="caution">
    <text evidence="1">The sequence shown here is derived from an EMBL/GenBank/DDBJ whole genome shotgun (WGS) entry which is preliminary data.</text>
</comment>
<proteinExistence type="predicted"/>
<evidence type="ECO:0000313" key="1">
    <source>
        <dbReference type="EMBL" id="KAI1690438.1"/>
    </source>
</evidence>
<dbReference type="EMBL" id="JAKKPZ010001212">
    <property type="protein sequence ID" value="KAI1690438.1"/>
    <property type="molecule type" value="Genomic_DNA"/>
</dbReference>
<gene>
    <name evidence="1" type="ORF">DdX_22472</name>
</gene>
<organism evidence="1 2">
    <name type="scientific">Ditylenchus destructor</name>
    <dbReference type="NCBI Taxonomy" id="166010"/>
    <lineage>
        <taxon>Eukaryota</taxon>
        <taxon>Metazoa</taxon>
        <taxon>Ecdysozoa</taxon>
        <taxon>Nematoda</taxon>
        <taxon>Chromadorea</taxon>
        <taxon>Rhabditida</taxon>
        <taxon>Tylenchina</taxon>
        <taxon>Tylenchomorpha</taxon>
        <taxon>Sphaerularioidea</taxon>
        <taxon>Anguinidae</taxon>
        <taxon>Anguininae</taxon>
        <taxon>Ditylenchus</taxon>
    </lineage>
</organism>
<dbReference type="AlphaFoldDB" id="A0AAD4ME67"/>
<protein>
    <submittedName>
        <fullName evidence="1">Uncharacterized protein</fullName>
    </submittedName>
</protein>
<reference evidence="1" key="1">
    <citation type="submission" date="2022-01" db="EMBL/GenBank/DDBJ databases">
        <title>Genome Sequence Resource for Two Populations of Ditylenchus destructor, the Migratory Endoparasitic Phytonematode.</title>
        <authorList>
            <person name="Zhang H."/>
            <person name="Lin R."/>
            <person name="Xie B."/>
        </authorList>
    </citation>
    <scope>NUCLEOTIDE SEQUENCE</scope>
    <source>
        <strain evidence="1">BazhouSP</strain>
    </source>
</reference>
<evidence type="ECO:0000313" key="2">
    <source>
        <dbReference type="Proteomes" id="UP001201812"/>
    </source>
</evidence>
<sequence length="135" mass="15878">MNFRTLFLHIDCFIYWDCVVQFVGQRSGQVIEILFTHKLLFFRDPEFASFMTKIAEIFVSSDVPSDFTITCRQGIGNDDDLLDVPHSIIYKNKKTNQTLLVDYSCIYDDMYDQFVLKITQPNEEYNELMSNIFIS</sequence>